<dbReference type="PANTHER" id="PTHR19143:SF327">
    <property type="entry name" value="FI21813P1-RELATED"/>
    <property type="match status" value="1"/>
</dbReference>
<dbReference type="GeneID" id="109407027"/>
<dbReference type="Proteomes" id="UP000069940">
    <property type="component" value="Unassembled WGS sequence"/>
</dbReference>
<dbReference type="RefSeq" id="XP_062716591.1">
    <property type="nucleotide sequence ID" value="XM_062860607.1"/>
</dbReference>
<dbReference type="InterPro" id="IPR036056">
    <property type="entry name" value="Fibrinogen-like_C"/>
</dbReference>
<dbReference type="SUPFAM" id="SSF56496">
    <property type="entry name" value="Fibrinogen C-terminal domain-like"/>
    <property type="match status" value="1"/>
</dbReference>
<dbReference type="PANTHER" id="PTHR19143">
    <property type="entry name" value="FIBRINOGEN/TENASCIN/ANGIOPOEITIN"/>
    <property type="match status" value="1"/>
</dbReference>
<organism evidence="3 4">
    <name type="scientific">Aedes albopictus</name>
    <name type="common">Asian tiger mosquito</name>
    <name type="synonym">Stegomyia albopicta</name>
    <dbReference type="NCBI Taxonomy" id="7160"/>
    <lineage>
        <taxon>Eukaryota</taxon>
        <taxon>Metazoa</taxon>
        <taxon>Ecdysozoa</taxon>
        <taxon>Arthropoda</taxon>
        <taxon>Hexapoda</taxon>
        <taxon>Insecta</taxon>
        <taxon>Pterygota</taxon>
        <taxon>Neoptera</taxon>
        <taxon>Endopterygota</taxon>
        <taxon>Diptera</taxon>
        <taxon>Nematocera</taxon>
        <taxon>Culicoidea</taxon>
        <taxon>Culicidae</taxon>
        <taxon>Culicinae</taxon>
        <taxon>Aedini</taxon>
        <taxon>Aedes</taxon>
        <taxon>Stegomyia</taxon>
    </lineage>
</organism>
<evidence type="ECO:0000256" key="1">
    <source>
        <dbReference type="SAM" id="SignalP"/>
    </source>
</evidence>
<evidence type="ECO:0000313" key="4">
    <source>
        <dbReference type="Proteomes" id="UP000069940"/>
    </source>
</evidence>
<protein>
    <recommendedName>
        <fullName evidence="2">Fibrinogen C-terminal domain-containing protein</fullName>
    </recommendedName>
</protein>
<evidence type="ECO:0000259" key="2">
    <source>
        <dbReference type="PROSITE" id="PS51406"/>
    </source>
</evidence>
<feature type="signal peptide" evidence="1">
    <location>
        <begin position="1"/>
        <end position="22"/>
    </location>
</feature>
<dbReference type="InterPro" id="IPR014716">
    <property type="entry name" value="Fibrinogen_a/b/g_C_1"/>
</dbReference>
<dbReference type="EnsemblMetazoa" id="AALFPA23_023766.R35419">
    <property type="protein sequence ID" value="AALFPA23_023766.P35419"/>
    <property type="gene ID" value="AALFPA23_023766"/>
</dbReference>
<reference evidence="4" key="1">
    <citation type="journal article" date="2015" name="Proc. Natl. Acad. Sci. U.S.A.">
        <title>Genome sequence of the Asian Tiger mosquito, Aedes albopictus, reveals insights into its biology, genetics, and evolution.</title>
        <authorList>
            <person name="Chen X.G."/>
            <person name="Jiang X."/>
            <person name="Gu J."/>
            <person name="Xu M."/>
            <person name="Wu Y."/>
            <person name="Deng Y."/>
            <person name="Zhang C."/>
            <person name="Bonizzoni M."/>
            <person name="Dermauw W."/>
            <person name="Vontas J."/>
            <person name="Armbruster P."/>
            <person name="Huang X."/>
            <person name="Yang Y."/>
            <person name="Zhang H."/>
            <person name="He W."/>
            <person name="Peng H."/>
            <person name="Liu Y."/>
            <person name="Wu K."/>
            <person name="Chen J."/>
            <person name="Lirakis M."/>
            <person name="Topalis P."/>
            <person name="Van Leeuwen T."/>
            <person name="Hall A.B."/>
            <person name="Jiang X."/>
            <person name="Thorpe C."/>
            <person name="Mueller R.L."/>
            <person name="Sun C."/>
            <person name="Waterhouse R.M."/>
            <person name="Yan G."/>
            <person name="Tu Z.J."/>
            <person name="Fang X."/>
            <person name="James A.A."/>
        </authorList>
    </citation>
    <scope>NUCLEOTIDE SEQUENCE [LARGE SCALE GENOMIC DNA]</scope>
    <source>
        <strain evidence="4">Foshan</strain>
    </source>
</reference>
<dbReference type="InterPro" id="IPR002181">
    <property type="entry name" value="Fibrinogen_a/b/g_C_dom"/>
</dbReference>
<feature type="domain" description="Fibrinogen C-terminal" evidence="2">
    <location>
        <begin position="179"/>
        <end position="406"/>
    </location>
</feature>
<name>A0ABM2A299_AEDAL</name>
<feature type="chain" id="PRO_5046646587" description="Fibrinogen C-terminal domain-containing protein" evidence="1">
    <location>
        <begin position="23"/>
        <end position="450"/>
    </location>
</feature>
<reference evidence="3" key="2">
    <citation type="submission" date="2025-05" db="UniProtKB">
        <authorList>
            <consortium name="EnsemblMetazoa"/>
        </authorList>
    </citation>
    <scope>IDENTIFICATION</scope>
    <source>
        <strain evidence="3">Foshan</strain>
    </source>
</reference>
<dbReference type="InterPro" id="IPR050373">
    <property type="entry name" value="Fibrinogen_C-term_domain"/>
</dbReference>
<proteinExistence type="predicted"/>
<dbReference type="CDD" id="cd00087">
    <property type="entry name" value="FReD"/>
    <property type="match status" value="1"/>
</dbReference>
<keyword evidence="1" id="KW-0732">Signal</keyword>
<dbReference type="SMART" id="SM00186">
    <property type="entry name" value="FBG"/>
    <property type="match status" value="1"/>
</dbReference>
<dbReference type="Gene3D" id="3.90.215.10">
    <property type="entry name" value="Gamma Fibrinogen, chain A, domain 1"/>
    <property type="match status" value="1"/>
</dbReference>
<dbReference type="NCBIfam" id="NF040941">
    <property type="entry name" value="GGGWT_bact"/>
    <property type="match status" value="1"/>
</dbReference>
<dbReference type="Pfam" id="PF00147">
    <property type="entry name" value="Fibrinogen_C"/>
    <property type="match status" value="1"/>
</dbReference>
<keyword evidence="4" id="KW-1185">Reference proteome</keyword>
<accession>A0ABM2A299</accession>
<evidence type="ECO:0000313" key="3">
    <source>
        <dbReference type="EnsemblMetazoa" id="AALFPA23_023766.P35419"/>
    </source>
</evidence>
<dbReference type="PROSITE" id="PS51406">
    <property type="entry name" value="FIBRINOGEN_C_2"/>
    <property type="match status" value="1"/>
</dbReference>
<sequence>MMKSRIVVLVLIGASIIGTVSGRRKIQCRLFQPGVDSTTAVTPVAGQQFLNSTDFETIMMKLDALDLRMVKAEFALLNTVQTIAADIENLGQVVEKLAWVASQTELSSSFVEHHVKAIEFNLTMLQKDVRDLLNVQQRLPTRTYIENALVKLRFHQQQQQAEGENENPEPLTKMVENMMMDDHMYEYCDQLPETKESGVYMVMPDGDFREPMKVFCNQTYLDGGWTVIQRRFNGTVNFYRDYNEYVRGFGKLDGGEFWLGLERIHRLTYSAPHELAVVLEDWEDESRYALYENFEIAGEFEHYKVTKLDGYKGDAGDSMNYTLNARFTTFDQDHDTNEKHNCAVKYHGAWWYKACHSRNFRYPHSNLNGKYLRGKTTEFGSGMNWDTFHGMSYALKSSTIMIRRRLDLIPVGAIQEIYLYEDRTRHKVSQEGLTESLDNAINNEEVSVPE</sequence>